<protein>
    <submittedName>
        <fullName evidence="2">Uncharacterized protein</fullName>
    </submittedName>
</protein>
<evidence type="ECO:0000313" key="2">
    <source>
        <dbReference type="EMBL" id="MFC6759732.1"/>
    </source>
</evidence>
<keyword evidence="1" id="KW-0812">Transmembrane</keyword>
<keyword evidence="1" id="KW-1133">Transmembrane helix</keyword>
<keyword evidence="1" id="KW-0472">Membrane</keyword>
<dbReference type="EMBL" id="JBHSWG010000001">
    <property type="protein sequence ID" value="MFC6759732.1"/>
    <property type="molecule type" value="Genomic_DNA"/>
</dbReference>
<feature type="transmembrane region" description="Helical" evidence="1">
    <location>
        <begin position="12"/>
        <end position="37"/>
    </location>
</feature>
<proteinExistence type="predicted"/>
<dbReference type="Proteomes" id="UP001596353">
    <property type="component" value="Unassembled WGS sequence"/>
</dbReference>
<accession>A0ABW2B3C3</accession>
<sequence length="45" mass="4528">MAAALHLASIWQAFAVLVAAAVGLIIGLGILLTLIGLGAQESRDV</sequence>
<evidence type="ECO:0000256" key="1">
    <source>
        <dbReference type="SAM" id="Phobius"/>
    </source>
</evidence>
<gene>
    <name evidence="2" type="ORF">ACFQFQ_09900</name>
</gene>
<keyword evidence="3" id="KW-1185">Reference proteome</keyword>
<organism evidence="2 3">
    <name type="scientific">Sulfitobacter porphyrae</name>
    <dbReference type="NCBI Taxonomy" id="1246864"/>
    <lineage>
        <taxon>Bacteria</taxon>
        <taxon>Pseudomonadati</taxon>
        <taxon>Pseudomonadota</taxon>
        <taxon>Alphaproteobacteria</taxon>
        <taxon>Rhodobacterales</taxon>
        <taxon>Roseobacteraceae</taxon>
        <taxon>Sulfitobacter</taxon>
    </lineage>
</organism>
<evidence type="ECO:0000313" key="3">
    <source>
        <dbReference type="Proteomes" id="UP001596353"/>
    </source>
</evidence>
<reference evidence="3" key="1">
    <citation type="journal article" date="2019" name="Int. J. Syst. Evol. Microbiol.">
        <title>The Global Catalogue of Microorganisms (GCM) 10K type strain sequencing project: providing services to taxonomists for standard genome sequencing and annotation.</title>
        <authorList>
            <consortium name="The Broad Institute Genomics Platform"/>
            <consortium name="The Broad Institute Genome Sequencing Center for Infectious Disease"/>
            <person name="Wu L."/>
            <person name="Ma J."/>
        </authorList>
    </citation>
    <scope>NUCLEOTIDE SEQUENCE [LARGE SCALE GENOMIC DNA]</scope>
    <source>
        <strain evidence="3">CCUG 66188</strain>
    </source>
</reference>
<comment type="caution">
    <text evidence="2">The sequence shown here is derived from an EMBL/GenBank/DDBJ whole genome shotgun (WGS) entry which is preliminary data.</text>
</comment>
<name>A0ABW2B3C3_9RHOB</name>